<dbReference type="InterPro" id="IPR009057">
    <property type="entry name" value="Homeodomain-like_sf"/>
</dbReference>
<dbReference type="Pfam" id="PF12833">
    <property type="entry name" value="HTH_18"/>
    <property type="match status" value="1"/>
</dbReference>
<keyword evidence="8" id="KW-0804">Transcription</keyword>
<dbReference type="InterPro" id="IPR051552">
    <property type="entry name" value="HptR"/>
</dbReference>
<evidence type="ECO:0000256" key="2">
    <source>
        <dbReference type="ARBA" id="ARBA00018672"/>
    </source>
</evidence>
<evidence type="ECO:0000256" key="7">
    <source>
        <dbReference type="ARBA" id="ARBA00023125"/>
    </source>
</evidence>
<dbReference type="EMBL" id="CP035945">
    <property type="protein sequence ID" value="QBE96966.1"/>
    <property type="molecule type" value="Genomic_DNA"/>
</dbReference>
<keyword evidence="7" id="KW-0238">DNA-binding</keyword>
<evidence type="ECO:0000259" key="11">
    <source>
        <dbReference type="PROSITE" id="PS01124"/>
    </source>
</evidence>
<dbReference type="RefSeq" id="WP_130180920.1">
    <property type="nucleotide sequence ID" value="NZ_CP035945.1"/>
</dbReference>
<evidence type="ECO:0000256" key="10">
    <source>
        <dbReference type="PROSITE-ProRule" id="PRU00169"/>
    </source>
</evidence>
<evidence type="ECO:0000256" key="8">
    <source>
        <dbReference type="ARBA" id="ARBA00023163"/>
    </source>
</evidence>
<protein>
    <recommendedName>
        <fullName evidence="2">Stage 0 sporulation protein A homolog</fullName>
    </recommendedName>
</protein>
<dbReference type="GO" id="GO:0003700">
    <property type="term" value="F:DNA-binding transcription factor activity"/>
    <property type="evidence" value="ECO:0007669"/>
    <property type="project" value="InterPro"/>
</dbReference>
<dbReference type="GO" id="GO:0043565">
    <property type="term" value="F:sequence-specific DNA binding"/>
    <property type="evidence" value="ECO:0007669"/>
    <property type="project" value="InterPro"/>
</dbReference>
<proteinExistence type="predicted"/>
<keyword evidence="5" id="KW-0902">Two-component regulatory system</keyword>
<dbReference type="PROSITE" id="PS01124">
    <property type="entry name" value="HTH_ARAC_FAMILY_2"/>
    <property type="match status" value="1"/>
</dbReference>
<feature type="modified residue" description="4-aspartylphosphate" evidence="10">
    <location>
        <position position="55"/>
    </location>
</feature>
<evidence type="ECO:0000256" key="3">
    <source>
        <dbReference type="ARBA" id="ARBA00022490"/>
    </source>
</evidence>
<evidence type="ECO:0000256" key="9">
    <source>
        <dbReference type="ARBA" id="ARBA00024867"/>
    </source>
</evidence>
<dbReference type="KEGG" id="bpro:PMF13cell1_02515"/>
<evidence type="ECO:0000256" key="6">
    <source>
        <dbReference type="ARBA" id="ARBA00023015"/>
    </source>
</evidence>
<comment type="function">
    <text evidence="9">May play the central regulatory role in sporulation. It may be an element of the effector pathway responsible for the activation of sporulation genes in response to nutritional stress. Spo0A may act in concert with spo0H (a sigma factor) to control the expression of some genes that are critical to the sporulation process.</text>
</comment>
<dbReference type="InterPro" id="IPR018062">
    <property type="entry name" value="HTH_AraC-typ_CS"/>
</dbReference>
<dbReference type="InterPro" id="IPR001789">
    <property type="entry name" value="Sig_transdc_resp-reg_receiver"/>
</dbReference>
<evidence type="ECO:0000313" key="14">
    <source>
        <dbReference type="Proteomes" id="UP000289794"/>
    </source>
</evidence>
<dbReference type="AlphaFoldDB" id="A0A4P6LXT0"/>
<dbReference type="GO" id="GO:0000160">
    <property type="term" value="P:phosphorelay signal transduction system"/>
    <property type="evidence" value="ECO:0007669"/>
    <property type="project" value="UniProtKB-KW"/>
</dbReference>
<evidence type="ECO:0000313" key="13">
    <source>
        <dbReference type="EMBL" id="QBE96966.1"/>
    </source>
</evidence>
<evidence type="ECO:0000256" key="1">
    <source>
        <dbReference type="ARBA" id="ARBA00004496"/>
    </source>
</evidence>
<dbReference type="Gene3D" id="3.40.50.2300">
    <property type="match status" value="1"/>
</dbReference>
<gene>
    <name evidence="13" type="ORF">PMF13cell1_02515</name>
</gene>
<evidence type="ECO:0000259" key="12">
    <source>
        <dbReference type="PROSITE" id="PS50110"/>
    </source>
</evidence>
<evidence type="ECO:0000256" key="5">
    <source>
        <dbReference type="ARBA" id="ARBA00023012"/>
    </source>
</evidence>
<dbReference type="InterPro" id="IPR018060">
    <property type="entry name" value="HTH_AraC"/>
</dbReference>
<keyword evidence="4 10" id="KW-0597">Phosphoprotein</keyword>
<organism evidence="13 14">
    <name type="scientific">Blautia producta</name>
    <dbReference type="NCBI Taxonomy" id="33035"/>
    <lineage>
        <taxon>Bacteria</taxon>
        <taxon>Bacillati</taxon>
        <taxon>Bacillota</taxon>
        <taxon>Clostridia</taxon>
        <taxon>Lachnospirales</taxon>
        <taxon>Lachnospiraceae</taxon>
        <taxon>Blautia</taxon>
    </lineage>
</organism>
<dbReference type="CDD" id="cd17536">
    <property type="entry name" value="REC_YesN-like"/>
    <property type="match status" value="1"/>
</dbReference>
<dbReference type="InterPro" id="IPR011006">
    <property type="entry name" value="CheY-like_superfamily"/>
</dbReference>
<dbReference type="Pfam" id="PF00072">
    <property type="entry name" value="Response_reg"/>
    <property type="match status" value="1"/>
</dbReference>
<dbReference type="PROSITE" id="PS50110">
    <property type="entry name" value="RESPONSE_REGULATORY"/>
    <property type="match status" value="1"/>
</dbReference>
<dbReference type="SUPFAM" id="SSF52172">
    <property type="entry name" value="CheY-like"/>
    <property type="match status" value="1"/>
</dbReference>
<keyword evidence="3" id="KW-0963">Cytoplasm</keyword>
<sequence>MPDIYIADDEPIIIRGLKKMLSALSLDVQIAGCSTDGNTALSEILSLNPDIVISDIAMPGKTGLELLYSIKESHLETKVIFLSGYAEFAYVKEALSNGAVDYLLKPIEPEELERAIQKTISQLEDQKHLNFLHESHDELQKIFKKLNTGSYEVDMLYENFKEQGFDLEGKVYVCVQFYLSPSVRRKLQEESYEKYTLLKFSIFNQISEYLEKEKLGFPVKKEDHTCTEILILPKENSYSCLEHHIVGINQTLQHQYQVFLTIGVGELFEDIREWQISYKTTRLATGIYYFTGQQINFSRSIHREFSHSFEEYDSACQVIYHKLLRADDSVIKDFEDCLNLIENLHFGNRTAAVNRCISLMEGLLKNLASMNMIQLSQWNLEQIINLLNCQETYAQLKTQYLIIFKRLFQNVQNYAQSKESNEILEIKEYIKKHYCEDLSLNKIAAVACMNPSYFSTFFKKSTGQNFKTYLTGLRMEKALCLLLQTDMKIYEISDAVGYKSVRQFTDVFKQEYGVSPMDYKKSES</sequence>
<feature type="domain" description="Response regulatory" evidence="12">
    <location>
        <begin position="3"/>
        <end position="120"/>
    </location>
</feature>
<dbReference type="Gene3D" id="1.10.10.60">
    <property type="entry name" value="Homeodomain-like"/>
    <property type="match status" value="2"/>
</dbReference>
<dbReference type="PANTHER" id="PTHR42713">
    <property type="entry name" value="HISTIDINE KINASE-RELATED"/>
    <property type="match status" value="1"/>
</dbReference>
<keyword evidence="6" id="KW-0805">Transcription regulation</keyword>
<reference evidence="13 14" key="1">
    <citation type="submission" date="2019-01" db="EMBL/GenBank/DDBJ databases">
        <title>PMF-metabolizing Aryl O-demethylase.</title>
        <authorList>
            <person name="Kim M."/>
        </authorList>
    </citation>
    <scope>NUCLEOTIDE SEQUENCE [LARGE SCALE GENOMIC DNA]</scope>
    <source>
        <strain evidence="13 14">PMF1</strain>
    </source>
</reference>
<dbReference type="Proteomes" id="UP000289794">
    <property type="component" value="Chromosome"/>
</dbReference>
<name>A0A4P6LXT0_9FIRM</name>
<evidence type="ECO:0000256" key="4">
    <source>
        <dbReference type="ARBA" id="ARBA00022553"/>
    </source>
</evidence>
<feature type="domain" description="HTH araC/xylS-type" evidence="11">
    <location>
        <begin position="424"/>
        <end position="522"/>
    </location>
</feature>
<comment type="subcellular location">
    <subcellularLocation>
        <location evidence="1">Cytoplasm</location>
    </subcellularLocation>
</comment>
<accession>A0A4P6LXT0</accession>
<dbReference type="PROSITE" id="PS00041">
    <property type="entry name" value="HTH_ARAC_FAMILY_1"/>
    <property type="match status" value="1"/>
</dbReference>
<dbReference type="SMART" id="SM00342">
    <property type="entry name" value="HTH_ARAC"/>
    <property type="match status" value="1"/>
</dbReference>
<dbReference type="SUPFAM" id="SSF46689">
    <property type="entry name" value="Homeodomain-like"/>
    <property type="match status" value="2"/>
</dbReference>
<dbReference type="GO" id="GO:0005737">
    <property type="term" value="C:cytoplasm"/>
    <property type="evidence" value="ECO:0007669"/>
    <property type="project" value="UniProtKB-SubCell"/>
</dbReference>
<dbReference type="PRINTS" id="PR00032">
    <property type="entry name" value="HTHARAC"/>
</dbReference>
<dbReference type="SMART" id="SM00448">
    <property type="entry name" value="REC"/>
    <property type="match status" value="1"/>
</dbReference>
<dbReference type="PANTHER" id="PTHR42713:SF3">
    <property type="entry name" value="TRANSCRIPTIONAL REGULATORY PROTEIN HPTR"/>
    <property type="match status" value="1"/>
</dbReference>
<dbReference type="InterPro" id="IPR020449">
    <property type="entry name" value="Tscrpt_reg_AraC-type_HTH"/>
</dbReference>